<reference evidence="2" key="1">
    <citation type="submission" date="2020-09" db="EMBL/GenBank/DDBJ databases">
        <title>A novel bacterium of genus Neiella, isolated from South China Sea.</title>
        <authorList>
            <person name="Huang H."/>
            <person name="Mo K."/>
            <person name="Hu Y."/>
        </authorList>
    </citation>
    <scope>NUCLEOTIDE SEQUENCE</scope>
    <source>
        <strain evidence="2">HB171785</strain>
    </source>
</reference>
<keyword evidence="1" id="KW-0051">Antiviral defense</keyword>
<dbReference type="CDD" id="cd05400">
    <property type="entry name" value="NT_2-5OAS_ClassI-CCAase"/>
    <property type="match status" value="1"/>
</dbReference>
<dbReference type="Gene3D" id="3.30.460.10">
    <property type="entry name" value="Beta Polymerase, domain 2"/>
    <property type="match status" value="1"/>
</dbReference>
<name>A0A8J6QIE5_9GAMM</name>
<sequence>MTVNSHLRELADAAVIRNAEKQSISRSIHTLQQRLEYYFGNELSKHFIFGSYTRGTILPRAMDGNSDIDYMVVFEGSNYKPQTYLDKLRRFVEYYYSSSEITQSNPTIVLTLNHIKFELVPAITDWFHGLQIPAKRADLNDWIDTDPNDINRDLSNANQSNNSLIKPMIRLVKYWNAINNYPFNSFELEKELAERSYIWVSLLTSAQLKDYFFDAVESLSLGWGAAQYKKTALDRAKTIVRQAKSNSQDGYEALALSQIKELLPEVTTAKGALWGL</sequence>
<dbReference type="AlphaFoldDB" id="A0A8J6QIE5"/>
<keyword evidence="3" id="KW-1185">Reference proteome</keyword>
<dbReference type="RefSeq" id="WP_191144364.1">
    <property type="nucleotide sequence ID" value="NZ_JACXAF010000008.1"/>
</dbReference>
<dbReference type="InterPro" id="IPR043519">
    <property type="entry name" value="NT_sf"/>
</dbReference>
<dbReference type="GO" id="GO:0051607">
    <property type="term" value="P:defense response to virus"/>
    <property type="evidence" value="ECO:0007669"/>
    <property type="project" value="UniProtKB-KW"/>
</dbReference>
<dbReference type="GO" id="GO:0016779">
    <property type="term" value="F:nucleotidyltransferase activity"/>
    <property type="evidence" value="ECO:0007669"/>
    <property type="project" value="InterPro"/>
</dbReference>
<dbReference type="Pfam" id="PF18144">
    <property type="entry name" value="SMODS"/>
    <property type="match status" value="1"/>
</dbReference>
<proteinExistence type="predicted"/>
<gene>
    <name evidence="2" type="ORF">IC617_07465</name>
</gene>
<evidence type="ECO:0000256" key="1">
    <source>
        <dbReference type="ARBA" id="ARBA00023118"/>
    </source>
</evidence>
<organism evidence="2 3">
    <name type="scientific">Neiella litorisoli</name>
    <dbReference type="NCBI Taxonomy" id="2771431"/>
    <lineage>
        <taxon>Bacteria</taxon>
        <taxon>Pseudomonadati</taxon>
        <taxon>Pseudomonadota</taxon>
        <taxon>Gammaproteobacteria</taxon>
        <taxon>Alteromonadales</taxon>
        <taxon>Echinimonadaceae</taxon>
        <taxon>Neiella</taxon>
    </lineage>
</organism>
<dbReference type="Proteomes" id="UP000638014">
    <property type="component" value="Unassembled WGS sequence"/>
</dbReference>
<accession>A0A8J6QIE5</accession>
<evidence type="ECO:0000313" key="2">
    <source>
        <dbReference type="EMBL" id="MBD1389258.1"/>
    </source>
</evidence>
<comment type="caution">
    <text evidence="2">The sequence shown here is derived from an EMBL/GenBank/DDBJ whole genome shotgun (WGS) entry which is preliminary data.</text>
</comment>
<evidence type="ECO:0000313" key="3">
    <source>
        <dbReference type="Proteomes" id="UP000638014"/>
    </source>
</evidence>
<dbReference type="SUPFAM" id="SSF81301">
    <property type="entry name" value="Nucleotidyltransferase"/>
    <property type="match status" value="1"/>
</dbReference>
<dbReference type="EMBL" id="JACXAF010000008">
    <property type="protein sequence ID" value="MBD1389258.1"/>
    <property type="molecule type" value="Genomic_DNA"/>
</dbReference>
<protein>
    <submittedName>
        <fullName evidence="2">Nucleotidyltransferase domain-containing protein</fullName>
    </submittedName>
</protein>
<dbReference type="InterPro" id="IPR006116">
    <property type="entry name" value="NT_2-5OAS_ClassI-CCAase"/>
</dbReference>